<dbReference type="Gene3D" id="1.10.274.100">
    <property type="entry name" value="RNA polymerase Rpb1, domain 3"/>
    <property type="match status" value="1"/>
</dbReference>
<keyword evidence="5 7" id="KW-0804">Transcription</keyword>
<dbReference type="Gene3D" id="2.40.40.20">
    <property type="match status" value="1"/>
</dbReference>
<evidence type="ECO:0000259" key="9">
    <source>
        <dbReference type="SMART" id="SM00663"/>
    </source>
</evidence>
<dbReference type="Gene3D" id="6.20.50.80">
    <property type="match status" value="1"/>
</dbReference>
<dbReference type="Gene3D" id="4.10.860.120">
    <property type="entry name" value="RNA polymerase II, clamp domain"/>
    <property type="match status" value="1"/>
</dbReference>
<comment type="catalytic activity">
    <reaction evidence="6 7">
        <text>RNA(n) + a ribonucleoside 5'-triphosphate = RNA(n+1) + diphosphate</text>
        <dbReference type="Rhea" id="RHEA:21248"/>
        <dbReference type="Rhea" id="RHEA-COMP:14527"/>
        <dbReference type="Rhea" id="RHEA-COMP:17342"/>
        <dbReference type="ChEBI" id="CHEBI:33019"/>
        <dbReference type="ChEBI" id="CHEBI:61557"/>
        <dbReference type="ChEBI" id="CHEBI:140395"/>
        <dbReference type="EC" id="2.7.7.6"/>
    </reaction>
</comment>
<evidence type="ECO:0000256" key="2">
    <source>
        <dbReference type="ARBA" id="ARBA00022679"/>
    </source>
</evidence>
<evidence type="ECO:0000256" key="7">
    <source>
        <dbReference type="RuleBase" id="RU004279"/>
    </source>
</evidence>
<proteinExistence type="inferred from homology"/>
<dbReference type="Pfam" id="PF04998">
    <property type="entry name" value="RNA_pol_Rpb1_5"/>
    <property type="match status" value="1"/>
</dbReference>
<dbReference type="InterPro" id="IPR007066">
    <property type="entry name" value="RNA_pol_Rpb1_3"/>
</dbReference>
<accession>A0AAV7E649</accession>
<dbReference type="EC" id="2.7.7.6" evidence="7"/>
<feature type="region of interest" description="Disordered" evidence="8">
    <location>
        <begin position="1346"/>
        <end position="1370"/>
    </location>
</feature>
<feature type="region of interest" description="Disordered" evidence="8">
    <location>
        <begin position="1385"/>
        <end position="1427"/>
    </location>
</feature>
<dbReference type="Pfam" id="PF11523">
    <property type="entry name" value="DUF3223"/>
    <property type="match status" value="1"/>
</dbReference>
<feature type="domain" description="RNA polymerase N-terminal" evidence="9">
    <location>
        <begin position="254"/>
        <end position="553"/>
    </location>
</feature>
<dbReference type="GO" id="GO:0003677">
    <property type="term" value="F:DNA binding"/>
    <property type="evidence" value="ECO:0007669"/>
    <property type="project" value="InterPro"/>
</dbReference>
<dbReference type="InterPro" id="IPR007080">
    <property type="entry name" value="RNA_pol_Rpb1_1"/>
</dbReference>
<dbReference type="Gene3D" id="3.30.1490.180">
    <property type="entry name" value="RNA polymerase ii"/>
    <property type="match status" value="1"/>
</dbReference>
<evidence type="ECO:0000256" key="4">
    <source>
        <dbReference type="ARBA" id="ARBA00022833"/>
    </source>
</evidence>
<feature type="compositionally biased region" description="Polar residues" evidence="8">
    <location>
        <begin position="1351"/>
        <end position="1370"/>
    </location>
</feature>
<organism evidence="10 11">
    <name type="scientific">Aristolochia fimbriata</name>
    <name type="common">White veined hardy Dutchman's pipe vine</name>
    <dbReference type="NCBI Taxonomy" id="158543"/>
    <lineage>
        <taxon>Eukaryota</taxon>
        <taxon>Viridiplantae</taxon>
        <taxon>Streptophyta</taxon>
        <taxon>Embryophyta</taxon>
        <taxon>Tracheophyta</taxon>
        <taxon>Spermatophyta</taxon>
        <taxon>Magnoliopsida</taxon>
        <taxon>Magnoliidae</taxon>
        <taxon>Piperales</taxon>
        <taxon>Aristolochiaceae</taxon>
        <taxon>Aristolochia</taxon>
    </lineage>
</organism>
<dbReference type="InterPro" id="IPR042102">
    <property type="entry name" value="RNA_pol_Rpb1_3_sf"/>
</dbReference>
<dbReference type="SMART" id="SM00663">
    <property type="entry name" value="RPOLA_N"/>
    <property type="match status" value="1"/>
</dbReference>
<comment type="similarity">
    <text evidence="7">Belongs to the RNA polymerase beta' chain family.</text>
</comment>
<dbReference type="InterPro" id="IPR045867">
    <property type="entry name" value="DNA-dir_RpoC_beta_prime"/>
</dbReference>
<dbReference type="GO" id="GO:0000428">
    <property type="term" value="C:DNA-directed RNA polymerase complex"/>
    <property type="evidence" value="ECO:0007669"/>
    <property type="project" value="UniProtKB-KW"/>
</dbReference>
<dbReference type="PANTHER" id="PTHR19376:SF51">
    <property type="entry name" value="DNA-DIRECTED RNA POLYMERASE V SUBUNIT 1"/>
    <property type="match status" value="1"/>
</dbReference>
<comment type="function">
    <text evidence="7">DNA-dependent RNA polymerase catalyzes the transcription of DNA into RNA using the four ribonucleoside triphosphates as substrates.</text>
</comment>
<dbReference type="EMBL" id="JAINDJ010000006">
    <property type="protein sequence ID" value="KAG9443886.1"/>
    <property type="molecule type" value="Genomic_DNA"/>
</dbReference>
<gene>
    <name evidence="10" type="ORF">H6P81_015226</name>
</gene>
<evidence type="ECO:0000256" key="8">
    <source>
        <dbReference type="SAM" id="MobiDB-lite"/>
    </source>
</evidence>
<keyword evidence="2 7" id="KW-0808">Transferase</keyword>
<dbReference type="GO" id="GO:0003899">
    <property type="term" value="F:DNA-directed RNA polymerase activity"/>
    <property type="evidence" value="ECO:0007669"/>
    <property type="project" value="UniProtKB-EC"/>
</dbReference>
<evidence type="ECO:0000256" key="1">
    <source>
        <dbReference type="ARBA" id="ARBA00022478"/>
    </source>
</evidence>
<evidence type="ECO:0000313" key="10">
    <source>
        <dbReference type="EMBL" id="KAG9443886.1"/>
    </source>
</evidence>
<dbReference type="SUPFAM" id="SSF64484">
    <property type="entry name" value="beta and beta-prime subunits of DNA dependent RNA-polymerase"/>
    <property type="match status" value="1"/>
</dbReference>
<dbReference type="Pfam" id="PF00623">
    <property type="entry name" value="RNA_pol_Rpb1_2"/>
    <property type="match status" value="1"/>
</dbReference>
<keyword evidence="3 7" id="KW-0548">Nucleotidyltransferase</keyword>
<keyword evidence="11" id="KW-1185">Reference proteome</keyword>
<protein>
    <recommendedName>
        <fullName evidence="7">DNA-directed RNA polymerase subunit</fullName>
        <ecNumber evidence="7">2.7.7.6</ecNumber>
    </recommendedName>
</protein>
<dbReference type="InterPro" id="IPR007081">
    <property type="entry name" value="RNA_pol_Rpb1_5"/>
</dbReference>
<evidence type="ECO:0000256" key="3">
    <source>
        <dbReference type="ARBA" id="ARBA00022695"/>
    </source>
</evidence>
<keyword evidence="1 7" id="KW-0240">DNA-directed RNA polymerase</keyword>
<dbReference type="GO" id="GO:0006351">
    <property type="term" value="P:DNA-templated transcription"/>
    <property type="evidence" value="ECO:0007669"/>
    <property type="project" value="InterPro"/>
</dbReference>
<evidence type="ECO:0000256" key="5">
    <source>
        <dbReference type="ARBA" id="ARBA00023163"/>
    </source>
</evidence>
<comment type="caution">
    <text evidence="10">The sequence shown here is derived from an EMBL/GenBank/DDBJ whole genome shotgun (WGS) entry which is preliminary data.</text>
</comment>
<dbReference type="PANTHER" id="PTHR19376">
    <property type="entry name" value="DNA-DIRECTED RNA POLYMERASE"/>
    <property type="match status" value="1"/>
</dbReference>
<dbReference type="Pfam" id="PF04983">
    <property type="entry name" value="RNA_pol_Rpb1_3"/>
    <property type="match status" value="1"/>
</dbReference>
<evidence type="ECO:0000256" key="6">
    <source>
        <dbReference type="ARBA" id="ARBA00048552"/>
    </source>
</evidence>
<dbReference type="Gene3D" id="6.10.250.2940">
    <property type="match status" value="1"/>
</dbReference>
<dbReference type="InterPro" id="IPR000722">
    <property type="entry name" value="RNA_pol_asu"/>
</dbReference>
<dbReference type="Proteomes" id="UP000825729">
    <property type="component" value="Unassembled WGS sequence"/>
</dbReference>
<name>A0AAV7E649_ARIFI</name>
<feature type="compositionally biased region" description="Polar residues" evidence="8">
    <location>
        <begin position="1390"/>
        <end position="1409"/>
    </location>
</feature>
<dbReference type="InterPro" id="IPR006592">
    <property type="entry name" value="RNA_pol_N"/>
</dbReference>
<dbReference type="Pfam" id="PF04997">
    <property type="entry name" value="RNA_pol_Rpb1_1"/>
    <property type="match status" value="1"/>
</dbReference>
<keyword evidence="4" id="KW-0862">Zinc</keyword>
<sequence length="1738" mass="194608">MRLKESGPVPLSVLNSAFISAFSPSLLVVAVCLEFGRQRTSRDMEGSFMPSSIREGKVISLQFTISTLDEVRMSSVSGFPISHPGQLGNSFLGLPLESGSRCESCGTSETELCEGHFGYIELPVPIYDPRHIGELRRILSIICLKCLRIKAKVPDNSGNKKSSYNRCTSCQDGRALSIKQAKSRNGATYLEMRIPSSGSSLRGNCWQFLGRYGYDYGGEARQRSLLPYEALEILKNIPEETKRRLALKGYQLQSGFIMECLPVPPNCLSAPDVSNGVAIMSSDPSKPLLKKVLNVIGTIRRTRSGAPKFESNEIEANALQSVVMEYMQLRGTNKASDEFRSKFLVGKEEDGTCSKAWLEKMRTLFIRKGSGFSSRSVITGDAYKGLDEIGIPLEIARKVTFEERVTAQNILKLQELMEKGLCVTYRDGMISYTISEKYRKPAILKIGQMVNRAVMDGDVVFINRPPTTHKHSLQAFSVYLHHDHTVKLNPLICAPLSADFDGDCVHLFYPQSFAAKAEVVELFSVEKQLLSSHTGNLNLQLVHDSVLSLKLIFKTFFLDKLSAQQLAMFVSYLLPGPALPKSSLHGPLWTALQVLQRALPPELDCFTDKYLIRQSEMLRVDYRKDSLQLSFRELITSVLREKGPKEAVKLFNLLQPLLMECLFSKGYSICLKDFFVPKDVLEGVKMKVQGFAHLLQLMRSGNDESVELQAEKNLNDMKLPIVDFLLKQSAMGDLIDSKSGSAICKVVEQLGFLGLQLYTRDKVYSKVLVDDIYLYYKSIFHGSDCHSDAYGFVKSAFFEGLNPFEDLIHSISSRETLIHSSRGLTEPGTLFKNLMAVLRDVVICYDGTVRNICSNSVVQFKYGMGLDTVAPAGEPVGVLAATAVSNPAYKAVLDSSQSNNSSWALMKEVLLCKINFNKENVNDRRVILFLNDCNCGKNFCKEKSAYMLENLLKKVALKDITMEFTIQYQKQQNSEGAEANFGLVGHIHLDKEKLEKLKIGMDAIHKKCDKVIEHFRKKRSKASHLIKETCLFASECCPLQRHSVGEWSQVPCLQFYQRGSATSDNFKETLKGMHDDIRPILLDTILRGDPRLSQANIIWTHPNSITWVRKDGKSLRGESALEILVEKDAVKQHGDAWRVVMDSCLPLLHLIDVNRSIPYGIKQIQELLGISCAFEQAVQRLATSISSVEKEVRKEHLKLVASSMTYTGNLIGFNPGGCRALFRSSKVQVPMMEATLSAPRKAFERAAQKCYSDSLSGTVASCAWGKTVSIGSGAPFEFLWNAKEMKADEEIKLDAYECLDLVKSSLREKEDTTNCIGLEVDDYHGEEDLASSPEQHMDFKELNNDEENAGKESNSGWEKPNQSVWSSWAASSPEKHMDFKELNNDEENAGNESNSGWEKPNQSVWSSWAATDKSDCRSGRKSGNEGFQRYSCEADCPASLNSSVAAGVWEGNDPWNEAGQGRPQISKGNTWKECRSDSMLDGLKDSTKNDTQMESQNRSNAWNANLVRSPTGQSTTYDRWASKEIQAKRSPAADSWNGKSRLGWSNEVMQSHSWDTSTAVVLKNEMSPSTKVVDRYGSQASHNASGIFTATRRRKDQFTTEEVEILNDIDPIISAIKSILHKSSNCERLSDDDQKYILDNVFSYHPDKSAKMGCNFEYITVDEAQGHQGSRCFYLVSSDGVREDFSYHKCMKNYVKIKYPKIAESFCTKYFKRHAVTVAFDWRLPLLTVIIDISARQI</sequence>
<reference evidence="10 11" key="1">
    <citation type="submission" date="2021-07" db="EMBL/GenBank/DDBJ databases">
        <title>The Aristolochia fimbriata genome: insights into angiosperm evolution, floral development and chemical biosynthesis.</title>
        <authorList>
            <person name="Jiao Y."/>
        </authorList>
    </citation>
    <scope>NUCLEOTIDE SEQUENCE [LARGE SCALE GENOMIC DNA]</scope>
    <source>
        <strain evidence="10">IBCAS-2021</strain>
        <tissue evidence="10">Leaf</tissue>
    </source>
</reference>
<dbReference type="InterPro" id="IPR044893">
    <property type="entry name" value="RNA_pol_Rpb1_clamp_domain"/>
</dbReference>
<evidence type="ECO:0000313" key="11">
    <source>
        <dbReference type="Proteomes" id="UP000825729"/>
    </source>
</evidence>
<dbReference type="Gene3D" id="3.10.450.40">
    <property type="match status" value="1"/>
</dbReference>